<dbReference type="FunFam" id="3.40.50.720:FF:000143">
    <property type="entry name" value="Fatty acyl-CoA reductase"/>
    <property type="match status" value="1"/>
</dbReference>
<evidence type="ECO:0000256" key="11">
    <source>
        <dbReference type="RuleBase" id="RU363097"/>
    </source>
</evidence>
<dbReference type="OrthoDB" id="429813at2759"/>
<dbReference type="STRING" id="7244.B4LXR3"/>
<feature type="domain" description="Fatty acyl-CoA reductase C-terminal" evidence="12">
    <location>
        <begin position="364"/>
        <end position="456"/>
    </location>
</feature>
<dbReference type="GO" id="GO:0005777">
    <property type="term" value="C:peroxisome"/>
    <property type="evidence" value="ECO:0007669"/>
    <property type="project" value="TreeGrafter"/>
</dbReference>
<evidence type="ECO:0000313" key="14">
    <source>
        <dbReference type="EMBL" id="EDW67872.2"/>
    </source>
</evidence>
<evidence type="ECO:0000256" key="7">
    <source>
        <dbReference type="ARBA" id="ARBA00023002"/>
    </source>
</evidence>
<dbReference type="Proteomes" id="UP000008792">
    <property type="component" value="Unassembled WGS sequence"/>
</dbReference>
<dbReference type="EC" id="1.2.1.84" evidence="11"/>
<dbReference type="Gene3D" id="3.40.50.720">
    <property type="entry name" value="NAD(P)-binding Rossmann-like Domain"/>
    <property type="match status" value="1"/>
</dbReference>
<dbReference type="InterPro" id="IPR036291">
    <property type="entry name" value="NAD(P)-bd_dom_sf"/>
</dbReference>
<dbReference type="GO" id="GO:0102965">
    <property type="term" value="F:alcohol-forming long-chain fatty acyl-CoA reductase activity"/>
    <property type="evidence" value="ECO:0007669"/>
    <property type="project" value="UniProtKB-EC"/>
</dbReference>
<comment type="catalytic activity">
    <reaction evidence="10 11">
        <text>a long-chain fatty acyl-CoA + 2 NADPH + 2 H(+) = a long-chain primary fatty alcohol + 2 NADP(+) + CoA</text>
        <dbReference type="Rhea" id="RHEA:52716"/>
        <dbReference type="ChEBI" id="CHEBI:15378"/>
        <dbReference type="ChEBI" id="CHEBI:57287"/>
        <dbReference type="ChEBI" id="CHEBI:57783"/>
        <dbReference type="ChEBI" id="CHEBI:58349"/>
        <dbReference type="ChEBI" id="CHEBI:77396"/>
        <dbReference type="ChEBI" id="CHEBI:83139"/>
        <dbReference type="EC" id="1.2.1.84"/>
    </reaction>
</comment>
<dbReference type="Pfam" id="PF03015">
    <property type="entry name" value="Sterile"/>
    <property type="match status" value="1"/>
</dbReference>
<dbReference type="GO" id="GO:0035336">
    <property type="term" value="P:long-chain fatty-acyl-CoA metabolic process"/>
    <property type="evidence" value="ECO:0007669"/>
    <property type="project" value="TreeGrafter"/>
</dbReference>
<organism evidence="14 15">
    <name type="scientific">Drosophila virilis</name>
    <name type="common">Fruit fly</name>
    <dbReference type="NCBI Taxonomy" id="7244"/>
    <lineage>
        <taxon>Eukaryota</taxon>
        <taxon>Metazoa</taxon>
        <taxon>Ecdysozoa</taxon>
        <taxon>Arthropoda</taxon>
        <taxon>Hexapoda</taxon>
        <taxon>Insecta</taxon>
        <taxon>Pterygota</taxon>
        <taxon>Neoptera</taxon>
        <taxon>Endopterygota</taxon>
        <taxon>Diptera</taxon>
        <taxon>Brachycera</taxon>
        <taxon>Muscomorpha</taxon>
        <taxon>Ephydroidea</taxon>
        <taxon>Drosophilidae</taxon>
        <taxon>Drosophila</taxon>
    </lineage>
</organism>
<keyword evidence="6 11" id="KW-1133">Transmembrane helix</keyword>
<name>B4LXR3_DROVI</name>
<dbReference type="GO" id="GO:0080019">
    <property type="term" value="F:alcohol-forming very long-chain fatty acyl-CoA reductase activity"/>
    <property type="evidence" value="ECO:0007669"/>
    <property type="project" value="InterPro"/>
</dbReference>
<dbReference type="EMBL" id="CH940650">
    <property type="protein sequence ID" value="EDW67872.2"/>
    <property type="molecule type" value="Genomic_DNA"/>
</dbReference>
<protein>
    <recommendedName>
        <fullName evidence="11">Fatty acyl-CoA reductase</fullName>
        <ecNumber evidence="11">1.2.1.84</ecNumber>
    </recommendedName>
</protein>
<evidence type="ECO:0000256" key="6">
    <source>
        <dbReference type="ARBA" id="ARBA00022989"/>
    </source>
</evidence>
<dbReference type="GO" id="GO:0016020">
    <property type="term" value="C:membrane"/>
    <property type="evidence" value="ECO:0007669"/>
    <property type="project" value="UniProtKB-SubCell"/>
</dbReference>
<reference evidence="14 15" key="1">
    <citation type="journal article" date="2007" name="Nature">
        <title>Evolution of genes and genomes on the Drosophila phylogeny.</title>
        <authorList>
            <consortium name="Drosophila 12 Genomes Consortium"/>
            <person name="Clark A.G."/>
            <person name="Eisen M.B."/>
            <person name="Smith D.R."/>
            <person name="Bergman C.M."/>
            <person name="Oliver B."/>
            <person name="Markow T.A."/>
            <person name="Kaufman T.C."/>
            <person name="Kellis M."/>
            <person name="Gelbart W."/>
            <person name="Iyer V.N."/>
            <person name="Pollard D.A."/>
            <person name="Sackton T.B."/>
            <person name="Larracuente A.M."/>
            <person name="Singh N.D."/>
            <person name="Abad J.P."/>
            <person name="Abt D.N."/>
            <person name="Adryan B."/>
            <person name="Aguade M."/>
            <person name="Akashi H."/>
            <person name="Anderson W.W."/>
            <person name="Aquadro C.F."/>
            <person name="Ardell D.H."/>
            <person name="Arguello R."/>
            <person name="Artieri C.G."/>
            <person name="Barbash D.A."/>
            <person name="Barker D."/>
            <person name="Barsanti P."/>
            <person name="Batterham P."/>
            <person name="Batzoglou S."/>
            <person name="Begun D."/>
            <person name="Bhutkar A."/>
            <person name="Blanco E."/>
            <person name="Bosak S.A."/>
            <person name="Bradley R.K."/>
            <person name="Brand A.D."/>
            <person name="Brent M.R."/>
            <person name="Brooks A.N."/>
            <person name="Brown R.H."/>
            <person name="Butlin R.K."/>
            <person name="Caggese C."/>
            <person name="Calvi B.R."/>
            <person name="Bernardo de Carvalho A."/>
            <person name="Caspi A."/>
            <person name="Castrezana S."/>
            <person name="Celniker S.E."/>
            <person name="Chang J.L."/>
            <person name="Chapple C."/>
            <person name="Chatterji S."/>
            <person name="Chinwalla A."/>
            <person name="Civetta A."/>
            <person name="Clifton S.W."/>
            <person name="Comeron J.M."/>
            <person name="Costello J.C."/>
            <person name="Coyne J.A."/>
            <person name="Daub J."/>
            <person name="David R.G."/>
            <person name="Delcher A.L."/>
            <person name="Delehaunty K."/>
            <person name="Do C.B."/>
            <person name="Ebling H."/>
            <person name="Edwards K."/>
            <person name="Eickbush T."/>
            <person name="Evans J.D."/>
            <person name="Filipski A."/>
            <person name="Findeiss S."/>
            <person name="Freyhult E."/>
            <person name="Fulton L."/>
            <person name="Fulton R."/>
            <person name="Garcia A.C."/>
            <person name="Gardiner A."/>
            <person name="Garfield D.A."/>
            <person name="Garvin B.E."/>
            <person name="Gibson G."/>
            <person name="Gilbert D."/>
            <person name="Gnerre S."/>
            <person name="Godfrey J."/>
            <person name="Good R."/>
            <person name="Gotea V."/>
            <person name="Gravely B."/>
            <person name="Greenberg A.J."/>
            <person name="Griffiths-Jones S."/>
            <person name="Gross S."/>
            <person name="Guigo R."/>
            <person name="Gustafson E.A."/>
            <person name="Haerty W."/>
            <person name="Hahn M.W."/>
            <person name="Halligan D.L."/>
            <person name="Halpern A.L."/>
            <person name="Halter G.M."/>
            <person name="Han M.V."/>
            <person name="Heger A."/>
            <person name="Hillier L."/>
            <person name="Hinrichs A.S."/>
            <person name="Holmes I."/>
            <person name="Hoskins R.A."/>
            <person name="Hubisz M.J."/>
            <person name="Hultmark D."/>
            <person name="Huntley M.A."/>
            <person name="Jaffe D.B."/>
            <person name="Jagadeeshan S."/>
            <person name="Jeck W.R."/>
            <person name="Johnson J."/>
            <person name="Jones C.D."/>
            <person name="Jordan W.C."/>
            <person name="Karpen G.H."/>
            <person name="Kataoka E."/>
            <person name="Keightley P.D."/>
            <person name="Kheradpour P."/>
            <person name="Kirkness E.F."/>
            <person name="Koerich L.B."/>
            <person name="Kristiansen K."/>
            <person name="Kudrna D."/>
            <person name="Kulathinal R.J."/>
            <person name="Kumar S."/>
            <person name="Kwok R."/>
            <person name="Lander E."/>
            <person name="Langley C.H."/>
            <person name="Lapoint R."/>
            <person name="Lazzaro B.P."/>
            <person name="Lee S.J."/>
            <person name="Levesque L."/>
            <person name="Li R."/>
            <person name="Lin C.F."/>
            <person name="Lin M.F."/>
            <person name="Lindblad-Toh K."/>
            <person name="Llopart A."/>
            <person name="Long M."/>
            <person name="Low L."/>
            <person name="Lozovsky E."/>
            <person name="Lu J."/>
            <person name="Luo M."/>
            <person name="Machado C.A."/>
            <person name="Makalowski W."/>
            <person name="Marzo M."/>
            <person name="Matsuda M."/>
            <person name="Matzkin L."/>
            <person name="McAllister B."/>
            <person name="McBride C.S."/>
            <person name="McKernan B."/>
            <person name="McKernan K."/>
            <person name="Mendez-Lago M."/>
            <person name="Minx P."/>
            <person name="Mollenhauer M.U."/>
            <person name="Montooth K."/>
            <person name="Mount S.M."/>
            <person name="Mu X."/>
            <person name="Myers E."/>
            <person name="Negre B."/>
            <person name="Newfeld S."/>
            <person name="Nielsen R."/>
            <person name="Noor M.A."/>
            <person name="O'Grady P."/>
            <person name="Pachter L."/>
            <person name="Papaceit M."/>
            <person name="Parisi M.J."/>
            <person name="Parisi M."/>
            <person name="Parts L."/>
            <person name="Pedersen J.S."/>
            <person name="Pesole G."/>
            <person name="Phillippy A.M."/>
            <person name="Ponting C.P."/>
            <person name="Pop M."/>
            <person name="Porcelli D."/>
            <person name="Powell J.R."/>
            <person name="Prohaska S."/>
            <person name="Pruitt K."/>
            <person name="Puig M."/>
            <person name="Quesneville H."/>
            <person name="Ram K.R."/>
            <person name="Rand D."/>
            <person name="Rasmussen M.D."/>
            <person name="Reed L.K."/>
            <person name="Reenan R."/>
            <person name="Reily A."/>
            <person name="Remington K.A."/>
            <person name="Rieger T.T."/>
            <person name="Ritchie M.G."/>
            <person name="Robin C."/>
            <person name="Rogers Y.H."/>
            <person name="Rohde C."/>
            <person name="Rozas J."/>
            <person name="Rubenfield M.J."/>
            <person name="Ruiz A."/>
            <person name="Russo S."/>
            <person name="Salzberg S.L."/>
            <person name="Sanchez-Gracia A."/>
            <person name="Saranga D.J."/>
            <person name="Sato H."/>
            <person name="Schaeffer S.W."/>
            <person name="Schatz M.C."/>
            <person name="Schlenke T."/>
            <person name="Schwartz R."/>
            <person name="Segarra C."/>
            <person name="Singh R.S."/>
            <person name="Sirot L."/>
            <person name="Sirota M."/>
            <person name="Sisneros N.B."/>
            <person name="Smith C.D."/>
            <person name="Smith T.F."/>
            <person name="Spieth J."/>
            <person name="Stage D.E."/>
            <person name="Stark A."/>
            <person name="Stephan W."/>
            <person name="Strausberg R.L."/>
            <person name="Strempel S."/>
            <person name="Sturgill D."/>
            <person name="Sutton G."/>
            <person name="Sutton G.G."/>
            <person name="Tao W."/>
            <person name="Teichmann S."/>
            <person name="Tobari Y.N."/>
            <person name="Tomimura Y."/>
            <person name="Tsolas J.M."/>
            <person name="Valente V.L."/>
            <person name="Venter E."/>
            <person name="Venter J.C."/>
            <person name="Vicario S."/>
            <person name="Vieira F.G."/>
            <person name="Vilella A.J."/>
            <person name="Villasante A."/>
            <person name="Walenz B."/>
            <person name="Wang J."/>
            <person name="Wasserman M."/>
            <person name="Watts T."/>
            <person name="Wilson D."/>
            <person name="Wilson R.K."/>
            <person name="Wing R.A."/>
            <person name="Wolfner M.F."/>
            <person name="Wong A."/>
            <person name="Wong G.K."/>
            <person name="Wu C.I."/>
            <person name="Wu G."/>
            <person name="Yamamoto D."/>
            <person name="Yang H.P."/>
            <person name="Yang S.P."/>
            <person name="Yorke J.A."/>
            <person name="Yoshida K."/>
            <person name="Zdobnov E."/>
            <person name="Zhang P."/>
            <person name="Zhang Y."/>
            <person name="Zimin A.V."/>
            <person name="Baldwin J."/>
            <person name="Abdouelleil A."/>
            <person name="Abdulkadir J."/>
            <person name="Abebe A."/>
            <person name="Abera B."/>
            <person name="Abreu J."/>
            <person name="Acer S.C."/>
            <person name="Aftuck L."/>
            <person name="Alexander A."/>
            <person name="An P."/>
            <person name="Anderson E."/>
            <person name="Anderson S."/>
            <person name="Arachi H."/>
            <person name="Azer M."/>
            <person name="Bachantsang P."/>
            <person name="Barry A."/>
            <person name="Bayul T."/>
            <person name="Berlin A."/>
            <person name="Bessette D."/>
            <person name="Bloom T."/>
            <person name="Blye J."/>
            <person name="Boguslavskiy L."/>
            <person name="Bonnet C."/>
            <person name="Boukhgalter B."/>
            <person name="Bourzgui I."/>
            <person name="Brown A."/>
            <person name="Cahill P."/>
            <person name="Channer S."/>
            <person name="Cheshatsang Y."/>
            <person name="Chuda L."/>
            <person name="Citroen M."/>
            <person name="Collymore A."/>
            <person name="Cooke P."/>
            <person name="Costello M."/>
            <person name="D'Aco K."/>
            <person name="Daza R."/>
            <person name="De Haan G."/>
            <person name="DeGray S."/>
            <person name="DeMaso C."/>
            <person name="Dhargay N."/>
            <person name="Dooley K."/>
            <person name="Dooley E."/>
            <person name="Doricent M."/>
            <person name="Dorje P."/>
            <person name="Dorjee K."/>
            <person name="Dupes A."/>
            <person name="Elong R."/>
            <person name="Falk J."/>
            <person name="Farina A."/>
            <person name="Faro S."/>
            <person name="Ferguson D."/>
            <person name="Fisher S."/>
            <person name="Foley C.D."/>
            <person name="Franke A."/>
            <person name="Friedrich D."/>
            <person name="Gadbois L."/>
            <person name="Gearin G."/>
            <person name="Gearin C.R."/>
            <person name="Giannoukos G."/>
            <person name="Goode T."/>
            <person name="Graham J."/>
            <person name="Grandbois E."/>
            <person name="Grewal S."/>
            <person name="Gyaltsen K."/>
            <person name="Hafez N."/>
            <person name="Hagos B."/>
            <person name="Hall J."/>
            <person name="Henson C."/>
            <person name="Hollinger A."/>
            <person name="Honan T."/>
            <person name="Huard M.D."/>
            <person name="Hughes L."/>
            <person name="Hurhula B."/>
            <person name="Husby M.E."/>
            <person name="Kamat A."/>
            <person name="Kanga B."/>
            <person name="Kashin S."/>
            <person name="Khazanovich D."/>
            <person name="Kisner P."/>
            <person name="Lance K."/>
            <person name="Lara M."/>
            <person name="Lee W."/>
            <person name="Lennon N."/>
            <person name="Letendre F."/>
            <person name="LeVine R."/>
            <person name="Lipovsky A."/>
            <person name="Liu X."/>
            <person name="Liu J."/>
            <person name="Liu S."/>
            <person name="Lokyitsang T."/>
            <person name="Lokyitsang Y."/>
            <person name="Lubonja R."/>
            <person name="Lui A."/>
            <person name="MacDonald P."/>
            <person name="Magnisalis V."/>
            <person name="Maru K."/>
            <person name="Matthews C."/>
            <person name="McCusker W."/>
            <person name="McDonough S."/>
            <person name="Mehta T."/>
            <person name="Meldrim J."/>
            <person name="Meneus L."/>
            <person name="Mihai O."/>
            <person name="Mihalev A."/>
            <person name="Mihova T."/>
            <person name="Mittelman R."/>
            <person name="Mlenga V."/>
            <person name="Montmayeur A."/>
            <person name="Mulrain L."/>
            <person name="Navidi A."/>
            <person name="Naylor J."/>
            <person name="Negash T."/>
            <person name="Nguyen T."/>
            <person name="Nguyen N."/>
            <person name="Nicol R."/>
            <person name="Norbu C."/>
            <person name="Norbu N."/>
            <person name="Novod N."/>
            <person name="O'Neill B."/>
            <person name="Osman S."/>
            <person name="Markiewicz E."/>
            <person name="Oyono O.L."/>
            <person name="Patti C."/>
            <person name="Phunkhang P."/>
            <person name="Pierre F."/>
            <person name="Priest M."/>
            <person name="Raghuraman S."/>
            <person name="Rege F."/>
            <person name="Reyes R."/>
            <person name="Rise C."/>
            <person name="Rogov P."/>
            <person name="Ross K."/>
            <person name="Ryan E."/>
            <person name="Settipalli S."/>
            <person name="Shea T."/>
            <person name="Sherpa N."/>
            <person name="Shi L."/>
            <person name="Shih D."/>
            <person name="Sparrow T."/>
            <person name="Spaulding J."/>
            <person name="Stalker J."/>
            <person name="Stange-Thomann N."/>
            <person name="Stavropoulos S."/>
            <person name="Stone C."/>
            <person name="Strader C."/>
            <person name="Tesfaye S."/>
            <person name="Thomson T."/>
            <person name="Thoulutsang Y."/>
            <person name="Thoulutsang D."/>
            <person name="Topham K."/>
            <person name="Topping I."/>
            <person name="Tsamla T."/>
            <person name="Vassiliev H."/>
            <person name="Vo A."/>
            <person name="Wangchuk T."/>
            <person name="Wangdi T."/>
            <person name="Weiand M."/>
            <person name="Wilkinson J."/>
            <person name="Wilson A."/>
            <person name="Yadav S."/>
            <person name="Young G."/>
            <person name="Yu Q."/>
            <person name="Zembek L."/>
            <person name="Zhong D."/>
            <person name="Zimmer A."/>
            <person name="Zwirko Z."/>
            <person name="Jaffe D.B."/>
            <person name="Alvarez P."/>
            <person name="Brockman W."/>
            <person name="Butler J."/>
            <person name="Chin C."/>
            <person name="Gnerre S."/>
            <person name="Grabherr M."/>
            <person name="Kleber M."/>
            <person name="Mauceli E."/>
            <person name="MacCallum I."/>
        </authorList>
    </citation>
    <scope>NUCLEOTIDE SEQUENCE [LARGE SCALE GENOMIC DNA]</scope>
    <source>
        <strain evidence="15">Tucson 15010-1051.87</strain>
    </source>
</reference>
<dbReference type="CDD" id="cd05236">
    <property type="entry name" value="FAR-N_SDR_e"/>
    <property type="match status" value="1"/>
</dbReference>
<proteinExistence type="inferred from homology"/>
<evidence type="ECO:0000259" key="12">
    <source>
        <dbReference type="Pfam" id="PF03015"/>
    </source>
</evidence>
<evidence type="ECO:0000256" key="5">
    <source>
        <dbReference type="ARBA" id="ARBA00022857"/>
    </source>
</evidence>
<dbReference type="PANTHER" id="PTHR11011">
    <property type="entry name" value="MALE STERILITY PROTEIN 2-RELATED"/>
    <property type="match status" value="1"/>
</dbReference>
<keyword evidence="9 11" id="KW-0472">Membrane</keyword>
<dbReference type="CDD" id="cd09071">
    <property type="entry name" value="FAR_C"/>
    <property type="match status" value="1"/>
</dbReference>
<keyword evidence="4 11" id="KW-0812">Transmembrane</keyword>
<evidence type="ECO:0000256" key="2">
    <source>
        <dbReference type="ARBA" id="ARBA00005928"/>
    </source>
</evidence>
<evidence type="ECO:0000256" key="4">
    <source>
        <dbReference type="ARBA" id="ARBA00022692"/>
    </source>
</evidence>
<feature type="transmembrane region" description="Helical" evidence="11">
    <location>
        <begin position="475"/>
        <end position="496"/>
    </location>
</feature>
<keyword evidence="8 11" id="KW-0443">Lipid metabolism</keyword>
<dbReference type="Pfam" id="PF07993">
    <property type="entry name" value="NAD_binding_4"/>
    <property type="match status" value="1"/>
</dbReference>
<keyword evidence="5 11" id="KW-0521">NADP</keyword>
<evidence type="ECO:0000256" key="8">
    <source>
        <dbReference type="ARBA" id="ARBA00023098"/>
    </source>
</evidence>
<feature type="domain" description="Thioester reductase (TE)" evidence="13">
    <location>
        <begin position="16"/>
        <end position="287"/>
    </location>
</feature>
<dbReference type="SUPFAM" id="SSF51735">
    <property type="entry name" value="NAD(P)-binding Rossmann-fold domains"/>
    <property type="match status" value="1"/>
</dbReference>
<dbReference type="InterPro" id="IPR013120">
    <property type="entry name" value="FAR_NAD-bd"/>
</dbReference>
<dbReference type="InterPro" id="IPR026055">
    <property type="entry name" value="FAR"/>
</dbReference>
<evidence type="ECO:0000256" key="10">
    <source>
        <dbReference type="ARBA" id="ARBA00052530"/>
    </source>
</evidence>
<dbReference type="PANTHER" id="PTHR11011:SF60">
    <property type="entry name" value="FATTY ACYL-COA REDUCTASE-RELATED"/>
    <property type="match status" value="1"/>
</dbReference>
<comment type="similarity">
    <text evidence="2 11">Belongs to the fatty acyl-CoA reductase family.</text>
</comment>
<dbReference type="eggNOG" id="KOG1221">
    <property type="taxonomic scope" value="Eukaryota"/>
</dbReference>
<comment type="function">
    <text evidence="11">Catalyzes the reduction of fatty acyl-CoA to fatty alcohols.</text>
</comment>
<evidence type="ECO:0000256" key="3">
    <source>
        <dbReference type="ARBA" id="ARBA00022516"/>
    </source>
</evidence>
<accession>B4LXR3</accession>
<evidence type="ECO:0000259" key="13">
    <source>
        <dbReference type="Pfam" id="PF07993"/>
    </source>
</evidence>
<evidence type="ECO:0000256" key="1">
    <source>
        <dbReference type="ARBA" id="ARBA00004141"/>
    </source>
</evidence>
<dbReference type="KEGG" id="dvi:6630377"/>
<evidence type="ECO:0000313" key="15">
    <source>
        <dbReference type="Proteomes" id="UP000008792"/>
    </source>
</evidence>
<dbReference type="AlphaFoldDB" id="B4LXR3"/>
<dbReference type="HOGENOM" id="CLU_024661_0_2_1"/>
<keyword evidence="15" id="KW-1185">Reference proteome</keyword>
<dbReference type="InParanoid" id="B4LXR3"/>
<gene>
    <name evidence="14" type="primary">Dvir\GJ24395</name>
    <name evidence="14" type="ORF">Dvir_GJ24395</name>
</gene>
<sequence length="501" mass="56991">MDSKITTFYKNKTVFLTGGSGFLGRMIIEKLLRATEVKRIYILIRSKRGQEIKSRMSDFSSNYLFREVLKSNANYLERVSPIAGDCELPDLGLSEADRKMLAEEVEVVIHGAATVNFVELLSIALSINTRATRLIVQLAKEMRRLEAIVHVSTAFSNCVTEHIKESFYPELLTCTADEVLALKDQLSNKLIDKMTPALLGEFPNTYTFTKAMAEQVVQKEGRDLPICIFRPGMILPSIREPSKGWIDNLYGPISIVYGCALGVVRVMILNKEARCNIVPVDFCANLILASAWQTSVETAKRQLPAPDPPIYNFVPTDKNPLFWKTFTGTIENQRYVFPLNQMLWYPFLICTPSLWVFKILSAFYHNLPAFFIDIGLRLKGQKPRMKSIYKKVHDGINRLFPFVISSWSFEMTNSSRLLECMSPQDRKIYDFDMNSIDWVDYLTSAAAGIRVFLLKENLTEESLQAAQKLCKRLSILNGLAHLVAFSIPVAIIWWVLSLTYL</sequence>
<evidence type="ECO:0000256" key="9">
    <source>
        <dbReference type="ARBA" id="ARBA00023136"/>
    </source>
</evidence>
<keyword evidence="7 11" id="KW-0560">Oxidoreductase</keyword>
<dbReference type="InterPro" id="IPR033640">
    <property type="entry name" value="FAR_C"/>
</dbReference>
<comment type="subcellular location">
    <subcellularLocation>
        <location evidence="1">Membrane</location>
        <topology evidence="1">Multi-pass membrane protein</topology>
    </subcellularLocation>
</comment>
<keyword evidence="3 11" id="KW-0444">Lipid biosynthesis</keyword>